<dbReference type="InterPro" id="IPR005119">
    <property type="entry name" value="LysR_subst-bd"/>
</dbReference>
<organism evidence="6 7">
    <name type="scientific">Ramlibacter agri</name>
    <dbReference type="NCBI Taxonomy" id="2728837"/>
    <lineage>
        <taxon>Bacteria</taxon>
        <taxon>Pseudomonadati</taxon>
        <taxon>Pseudomonadota</taxon>
        <taxon>Betaproteobacteria</taxon>
        <taxon>Burkholderiales</taxon>
        <taxon>Comamonadaceae</taxon>
        <taxon>Ramlibacter</taxon>
    </lineage>
</organism>
<protein>
    <submittedName>
        <fullName evidence="6">LysR family transcriptional regulator</fullName>
    </submittedName>
</protein>
<name>A0A848H629_9BURK</name>
<keyword evidence="2" id="KW-0805">Transcription regulation</keyword>
<comment type="caution">
    <text evidence="6">The sequence shown here is derived from an EMBL/GenBank/DDBJ whole genome shotgun (WGS) entry which is preliminary data.</text>
</comment>
<sequence length="304" mass="33552">MNRPDIRSLDVGMLRTFDALMREKNVSRAAARLFLSQPAVSASLNRLREVFGDPLFTRTAHGVVPTERALGLAPQVEQLLADLAALLEADQPFDPASSNRIFRVAGSDHASRLVMPALSRTLIACGSGIRFVWVPPGTWSLAEHLHKGELDLAMVSRIQRPRDMETQLLYEDRYVYVMRKDHPRAAEPVTLDSFCAIAQVFLGYGTSNLDDRIDEILAKGGRQRLAQIAVTSFGQIVHQLQHSEHAAVLGARVAREFEAQLHVQELPFALPGYQSLLCWDARSGGDRGIAWLREQIAGIVAAAA</sequence>
<dbReference type="AlphaFoldDB" id="A0A848H629"/>
<keyword evidence="3" id="KW-0238">DNA-binding</keyword>
<dbReference type="InterPro" id="IPR037402">
    <property type="entry name" value="YidZ_PBP2"/>
</dbReference>
<proteinExistence type="inferred from homology"/>
<evidence type="ECO:0000259" key="5">
    <source>
        <dbReference type="PROSITE" id="PS50931"/>
    </source>
</evidence>
<feature type="domain" description="HTH lysR-type" evidence="5">
    <location>
        <begin position="14"/>
        <end position="66"/>
    </location>
</feature>
<comment type="similarity">
    <text evidence="1">Belongs to the LysR transcriptional regulatory family.</text>
</comment>
<evidence type="ECO:0000256" key="1">
    <source>
        <dbReference type="ARBA" id="ARBA00009437"/>
    </source>
</evidence>
<dbReference type="GO" id="GO:0003677">
    <property type="term" value="F:DNA binding"/>
    <property type="evidence" value="ECO:0007669"/>
    <property type="project" value="UniProtKB-KW"/>
</dbReference>
<accession>A0A848H629</accession>
<dbReference type="SUPFAM" id="SSF53850">
    <property type="entry name" value="Periplasmic binding protein-like II"/>
    <property type="match status" value="1"/>
</dbReference>
<dbReference type="InterPro" id="IPR050389">
    <property type="entry name" value="LysR-type_TF"/>
</dbReference>
<evidence type="ECO:0000313" key="6">
    <source>
        <dbReference type="EMBL" id="NML44969.1"/>
    </source>
</evidence>
<dbReference type="InterPro" id="IPR036390">
    <property type="entry name" value="WH_DNA-bd_sf"/>
</dbReference>
<dbReference type="Proteomes" id="UP000541185">
    <property type="component" value="Unassembled WGS sequence"/>
</dbReference>
<reference evidence="6 7" key="1">
    <citation type="submission" date="2020-04" db="EMBL/GenBank/DDBJ databases">
        <title>Ramlibacter sp. G-1-2-2 isolated from soil.</title>
        <authorList>
            <person name="Dahal R.H."/>
        </authorList>
    </citation>
    <scope>NUCLEOTIDE SEQUENCE [LARGE SCALE GENOMIC DNA]</scope>
    <source>
        <strain evidence="6 7">G-1-2-2</strain>
    </source>
</reference>
<gene>
    <name evidence="6" type="ORF">HHL11_14520</name>
</gene>
<evidence type="ECO:0000313" key="7">
    <source>
        <dbReference type="Proteomes" id="UP000541185"/>
    </source>
</evidence>
<dbReference type="CDD" id="cd08417">
    <property type="entry name" value="PBP2_Nitroaromatics_like"/>
    <property type="match status" value="1"/>
</dbReference>
<dbReference type="PRINTS" id="PR00039">
    <property type="entry name" value="HTHLYSR"/>
</dbReference>
<dbReference type="Gene3D" id="3.40.190.10">
    <property type="entry name" value="Periplasmic binding protein-like II"/>
    <property type="match status" value="2"/>
</dbReference>
<dbReference type="Pfam" id="PF03466">
    <property type="entry name" value="LysR_substrate"/>
    <property type="match status" value="1"/>
</dbReference>
<keyword evidence="7" id="KW-1185">Reference proteome</keyword>
<evidence type="ECO:0000256" key="2">
    <source>
        <dbReference type="ARBA" id="ARBA00023015"/>
    </source>
</evidence>
<dbReference type="PROSITE" id="PS50931">
    <property type="entry name" value="HTH_LYSR"/>
    <property type="match status" value="1"/>
</dbReference>
<dbReference type="GO" id="GO:0003700">
    <property type="term" value="F:DNA-binding transcription factor activity"/>
    <property type="evidence" value="ECO:0007669"/>
    <property type="project" value="InterPro"/>
</dbReference>
<dbReference type="SUPFAM" id="SSF46785">
    <property type="entry name" value="Winged helix' DNA-binding domain"/>
    <property type="match status" value="1"/>
</dbReference>
<dbReference type="InterPro" id="IPR000847">
    <property type="entry name" value="LysR_HTH_N"/>
</dbReference>
<dbReference type="Pfam" id="PF00126">
    <property type="entry name" value="HTH_1"/>
    <property type="match status" value="1"/>
</dbReference>
<dbReference type="PANTHER" id="PTHR30118:SF15">
    <property type="entry name" value="TRANSCRIPTIONAL REGULATORY PROTEIN"/>
    <property type="match status" value="1"/>
</dbReference>
<evidence type="ECO:0000256" key="4">
    <source>
        <dbReference type="ARBA" id="ARBA00023163"/>
    </source>
</evidence>
<dbReference type="Gene3D" id="1.10.10.10">
    <property type="entry name" value="Winged helix-like DNA-binding domain superfamily/Winged helix DNA-binding domain"/>
    <property type="match status" value="1"/>
</dbReference>
<dbReference type="InterPro" id="IPR036388">
    <property type="entry name" value="WH-like_DNA-bd_sf"/>
</dbReference>
<evidence type="ECO:0000256" key="3">
    <source>
        <dbReference type="ARBA" id="ARBA00023125"/>
    </source>
</evidence>
<dbReference type="PANTHER" id="PTHR30118">
    <property type="entry name" value="HTH-TYPE TRANSCRIPTIONAL REGULATOR LEUO-RELATED"/>
    <property type="match status" value="1"/>
</dbReference>
<dbReference type="EMBL" id="JABBFX010000001">
    <property type="protein sequence ID" value="NML44969.1"/>
    <property type="molecule type" value="Genomic_DNA"/>
</dbReference>
<dbReference type="RefSeq" id="WP_169419065.1">
    <property type="nucleotide sequence ID" value="NZ_JABBFX010000001.1"/>
</dbReference>
<keyword evidence="4" id="KW-0804">Transcription</keyword>